<protein>
    <submittedName>
        <fullName evidence="10">Type III secretion protein V</fullName>
    </submittedName>
</protein>
<dbReference type="Gene3D" id="1.10.8.540">
    <property type="entry name" value="FHIPEP family, domain 3"/>
    <property type="match status" value="1"/>
</dbReference>
<evidence type="ECO:0000256" key="6">
    <source>
        <dbReference type="ARBA" id="ARBA00022692"/>
    </source>
</evidence>
<evidence type="ECO:0000256" key="9">
    <source>
        <dbReference type="SAM" id="Phobius"/>
    </source>
</evidence>
<proteinExistence type="inferred from homology"/>
<feature type="transmembrane region" description="Helical" evidence="9">
    <location>
        <begin position="237"/>
        <end position="258"/>
    </location>
</feature>
<evidence type="ECO:0000256" key="5">
    <source>
        <dbReference type="ARBA" id="ARBA00022519"/>
    </source>
</evidence>
<dbReference type="PANTHER" id="PTHR30161:SF2">
    <property type="entry name" value="INVASION PROTEIN INVA"/>
    <property type="match status" value="1"/>
</dbReference>
<feature type="transmembrane region" description="Helical" evidence="9">
    <location>
        <begin position="196"/>
        <end position="217"/>
    </location>
</feature>
<dbReference type="Pfam" id="PF00771">
    <property type="entry name" value="FHIPEP"/>
    <property type="match status" value="1"/>
</dbReference>
<keyword evidence="7 9" id="KW-1133">Transmembrane helix</keyword>
<comment type="subcellular location">
    <subcellularLocation>
        <location evidence="1">Cell inner membrane</location>
        <topology evidence="1">Multi-pass membrane protein</topology>
    </subcellularLocation>
</comment>
<dbReference type="Gene3D" id="3.40.50.12790">
    <property type="entry name" value="FHIPEP family, domain 4"/>
    <property type="match status" value="1"/>
</dbReference>
<dbReference type="PRINTS" id="PR00949">
    <property type="entry name" value="TYPE3IMAPROT"/>
</dbReference>
<dbReference type="PANTHER" id="PTHR30161">
    <property type="entry name" value="FLAGELLAR EXPORT PROTEIN, MEMBRANE FLHA SUBUNIT-RELATED"/>
    <property type="match status" value="1"/>
</dbReference>
<name>A0A1N6HPP1_9BURK</name>
<comment type="similarity">
    <text evidence="2">Belongs to the FHIPEP (flagella/HR/invasion proteins export pore) family.</text>
</comment>
<keyword evidence="11" id="KW-1185">Reference proteome</keyword>
<dbReference type="OrthoDB" id="9759185at2"/>
<evidence type="ECO:0000256" key="4">
    <source>
        <dbReference type="ARBA" id="ARBA00022475"/>
    </source>
</evidence>
<evidence type="ECO:0000313" key="11">
    <source>
        <dbReference type="Proteomes" id="UP000185151"/>
    </source>
</evidence>
<feature type="transmembrane region" description="Helical" evidence="9">
    <location>
        <begin position="37"/>
        <end position="56"/>
    </location>
</feature>
<dbReference type="Proteomes" id="UP000185151">
    <property type="component" value="Unassembled WGS sequence"/>
</dbReference>
<dbReference type="AlphaFoldDB" id="A0A1N6HPP1"/>
<feature type="transmembrane region" description="Helical" evidence="9">
    <location>
        <begin position="283"/>
        <end position="316"/>
    </location>
</feature>
<dbReference type="PROSITE" id="PS00994">
    <property type="entry name" value="FHIPEP"/>
    <property type="match status" value="1"/>
</dbReference>
<gene>
    <name evidence="10" type="ORF">SAMN05444165_1503</name>
</gene>
<accession>A0A1N6HPP1</accession>
<keyword evidence="4" id="KW-1003">Cell membrane</keyword>
<dbReference type="GO" id="GO:0009306">
    <property type="term" value="P:protein secretion"/>
    <property type="evidence" value="ECO:0007669"/>
    <property type="project" value="InterPro"/>
</dbReference>
<dbReference type="InterPro" id="IPR025505">
    <property type="entry name" value="FHIPEP_CS"/>
</dbReference>
<keyword evidence="3" id="KW-0813">Transport</keyword>
<feature type="transmembrane region" description="Helical" evidence="9">
    <location>
        <begin position="12"/>
        <end position="31"/>
    </location>
</feature>
<dbReference type="GO" id="GO:0005886">
    <property type="term" value="C:plasma membrane"/>
    <property type="evidence" value="ECO:0007669"/>
    <property type="project" value="UniProtKB-SubCell"/>
</dbReference>
<evidence type="ECO:0000256" key="1">
    <source>
        <dbReference type="ARBA" id="ARBA00004429"/>
    </source>
</evidence>
<dbReference type="InterPro" id="IPR042196">
    <property type="entry name" value="FHIPEP_4"/>
</dbReference>
<evidence type="ECO:0000256" key="8">
    <source>
        <dbReference type="ARBA" id="ARBA00023136"/>
    </source>
</evidence>
<keyword evidence="5" id="KW-0997">Cell inner membrane</keyword>
<keyword evidence="6 9" id="KW-0812">Transmembrane</keyword>
<dbReference type="RefSeq" id="WP_074295054.1">
    <property type="nucleotide sequence ID" value="NZ_FSRU01000001.1"/>
</dbReference>
<dbReference type="InterPro" id="IPR006302">
    <property type="entry name" value="T3SS_HrcV"/>
</dbReference>
<evidence type="ECO:0000256" key="3">
    <source>
        <dbReference type="ARBA" id="ARBA00022448"/>
    </source>
</evidence>
<evidence type="ECO:0000256" key="7">
    <source>
        <dbReference type="ARBA" id="ARBA00022989"/>
    </source>
</evidence>
<feature type="transmembrane region" description="Helical" evidence="9">
    <location>
        <begin position="68"/>
        <end position="89"/>
    </location>
</feature>
<keyword evidence="8 9" id="KW-0472">Membrane</keyword>
<evidence type="ECO:0000256" key="2">
    <source>
        <dbReference type="ARBA" id="ARBA00008835"/>
    </source>
</evidence>
<dbReference type="Gene3D" id="3.40.30.60">
    <property type="entry name" value="FHIPEP family, domain 1"/>
    <property type="match status" value="1"/>
</dbReference>
<evidence type="ECO:0000313" key="10">
    <source>
        <dbReference type="EMBL" id="SIO21676.1"/>
    </source>
</evidence>
<sequence>MLKTLKLPAGGEVGIVALIVAIISLMILPLPPALIDILLGVNITISVTLLMVTMYVPDVVSLSAFPSLLLFTTLYRLSLNIASTKSILLHAEAGHIIESFGELVVGGNLVVGLVVFVIITTVQFIVIAKGSERVAEVGARFTLDALPGKQMSIDADLRANLLTAEEARRKRATLAVESQLHGGMDGAMKFVKGDAVAGLIITMINIVAGIAVGVAYHGMSAGDAANRFSILSVGDAMVSQIPSLLLSVAAGVMITRVADERQTKQGSLGDEIGRQLGSSSRALYFAAVLLLGFAAVPGFPAALFVLLSGTLAFTAYRLNAKKPQQQSHERESLHAMQRSGSKIDVPAILARAPQFTCPLGVRIAPDLVARLTMPALDKSFETERARLQEELGLPFPGITMWSYAALPAATCEILVHDVPQLAIELPVGKVMLPEAARMGQSSAAAAAVTNEDNTALAALLAQSEERAPIDASGAPTHWLEERAVPAKTPVWRAEQVIAHASVALMRRHAPLFLGIQEVQWILDQLASDYPGLVAEVQKVLPPQRIADVLRRLLEEQISIRNVRTIMESLITWGPKEKDMLMLTEYVRGDLSRFLAHRAARGERTLSAVLFDMPVEQHIRQAIKQTPTGNFLALPPDEATLLIDKIQSFVGMAPRDGVALVTSMDIRRYVRRMIEARLGWLAVYSYQELGEHVELRPLGRVSI</sequence>
<dbReference type="InterPro" id="IPR042193">
    <property type="entry name" value="FHIPEP_3"/>
</dbReference>
<feature type="transmembrane region" description="Helical" evidence="9">
    <location>
        <begin position="109"/>
        <end position="128"/>
    </location>
</feature>
<dbReference type="InterPro" id="IPR042194">
    <property type="entry name" value="FHIPEP_1"/>
</dbReference>
<dbReference type="InterPro" id="IPR001712">
    <property type="entry name" value="T3SS_FHIPEP"/>
</dbReference>
<dbReference type="NCBIfam" id="TIGR01399">
    <property type="entry name" value="hrcV"/>
    <property type="match status" value="1"/>
</dbReference>
<dbReference type="EMBL" id="FSRU01000001">
    <property type="protein sequence ID" value="SIO21676.1"/>
    <property type="molecule type" value="Genomic_DNA"/>
</dbReference>
<organism evidence="10 11">
    <name type="scientific">Paraburkholderia phenazinium</name>
    <dbReference type="NCBI Taxonomy" id="60549"/>
    <lineage>
        <taxon>Bacteria</taxon>
        <taxon>Pseudomonadati</taxon>
        <taxon>Pseudomonadota</taxon>
        <taxon>Betaproteobacteria</taxon>
        <taxon>Burkholderiales</taxon>
        <taxon>Burkholderiaceae</taxon>
        <taxon>Paraburkholderia</taxon>
    </lineage>
</organism>
<dbReference type="PIRSF" id="PIRSF005419">
    <property type="entry name" value="FlhA"/>
    <property type="match status" value="1"/>
</dbReference>
<reference evidence="10 11" key="1">
    <citation type="submission" date="2016-11" db="EMBL/GenBank/DDBJ databases">
        <authorList>
            <person name="Jaros S."/>
            <person name="Januszkiewicz K."/>
            <person name="Wedrychowicz H."/>
        </authorList>
    </citation>
    <scope>NUCLEOTIDE SEQUENCE [LARGE SCALE GENOMIC DNA]</scope>
    <source>
        <strain evidence="10 11">GAS95</strain>
    </source>
</reference>